<dbReference type="InterPro" id="IPR019591">
    <property type="entry name" value="Mrp/NBP35_ATP-bd"/>
</dbReference>
<feature type="binding site" evidence="11">
    <location>
        <position position="849"/>
    </location>
    <ligand>
        <name>[4Fe-4S] cluster</name>
        <dbReference type="ChEBI" id="CHEBI:49883"/>
        <label>1</label>
    </ligand>
</feature>
<feature type="binding site" evidence="11">
    <location>
        <position position="858"/>
    </location>
    <ligand>
        <name>[4Fe-4S] cluster</name>
        <dbReference type="ChEBI" id="CHEBI:49883"/>
        <label>1</label>
    </ligand>
</feature>
<evidence type="ECO:0000256" key="9">
    <source>
        <dbReference type="ARBA" id="ARBA00023004"/>
    </source>
</evidence>
<dbReference type="GO" id="GO:0051539">
    <property type="term" value="F:4 iron, 4 sulfur cluster binding"/>
    <property type="evidence" value="ECO:0007669"/>
    <property type="project" value="UniProtKB-UniRule"/>
</dbReference>
<evidence type="ECO:0000256" key="2">
    <source>
        <dbReference type="ARBA" id="ARBA00022485"/>
    </source>
</evidence>
<dbReference type="FunFam" id="2.40.50.140:FF:000127">
    <property type="entry name" value="Exosome complex component RRP40"/>
    <property type="match status" value="1"/>
</dbReference>
<dbReference type="InterPro" id="IPR001810">
    <property type="entry name" value="F-box_dom"/>
</dbReference>
<comment type="miscellaneous">
    <text evidence="11">Although plant and algal NBP35 proteins lack the characteristic CXXC motif in the C-terminus, thought to be required for Fe-S cluster binding, they can bind a [4Fe-4S] cluster in the C-terminus. Also, in this linage, no CFD1 partner protein homolog as found in other eukaryotes can be found.</text>
</comment>
<dbReference type="GO" id="GO:0140663">
    <property type="term" value="F:ATP-dependent FeS chaperone activity"/>
    <property type="evidence" value="ECO:0007669"/>
    <property type="project" value="InterPro"/>
</dbReference>
<keyword evidence="7 11" id="KW-0067">ATP-binding</keyword>
<dbReference type="CDD" id="cd02037">
    <property type="entry name" value="Mrp_NBP35"/>
    <property type="match status" value="1"/>
</dbReference>
<dbReference type="PROSITE" id="PS01215">
    <property type="entry name" value="MRP"/>
    <property type="match status" value="1"/>
</dbReference>
<comment type="function">
    <text evidence="11">Component of the cytosolic iron-sulfur (Fe-S) protein assembly (CIA) machinery. Required for maturation of extramitochondrial Fe-S proteins. Functions as Fe-S scaffold, mediating the de novo assembly of an Fe-S cluster and its transfer to target apoproteins. Essential for embryo development.</text>
</comment>
<dbReference type="PROSITE" id="PS50181">
    <property type="entry name" value="FBOX"/>
    <property type="match status" value="1"/>
</dbReference>
<protein>
    <recommendedName>
        <fullName evidence="11">Cytosolic Fe-S cluster assembly factor NBP35</fullName>
    </recommendedName>
</protein>
<evidence type="ECO:0000313" key="15">
    <source>
        <dbReference type="EMBL" id="KAF4397419.1"/>
    </source>
</evidence>
<dbReference type="FunFam" id="2.40.50.100:FF:000054">
    <property type="entry name" value="Exosome complex exonuclease RRP40"/>
    <property type="match status" value="1"/>
</dbReference>
<evidence type="ECO:0000256" key="8">
    <source>
        <dbReference type="ARBA" id="ARBA00022884"/>
    </source>
</evidence>
<proteinExistence type="inferred from homology"/>
<dbReference type="InterPro" id="IPR036047">
    <property type="entry name" value="F-box-like_dom_sf"/>
</dbReference>
<dbReference type="Pfam" id="PF21262">
    <property type="entry name" value="RRP40_S1"/>
    <property type="match status" value="1"/>
</dbReference>
<dbReference type="PANTHER" id="PTHR23264:SF19">
    <property type="entry name" value="CYTOSOLIC FE-S CLUSTER ASSEMBLY FACTOR NUBP2"/>
    <property type="match status" value="1"/>
</dbReference>
<dbReference type="GO" id="GO:0003723">
    <property type="term" value="F:RNA binding"/>
    <property type="evidence" value="ECO:0007669"/>
    <property type="project" value="UniProtKB-KW"/>
</dbReference>
<dbReference type="InterPro" id="IPR004088">
    <property type="entry name" value="KH_dom_type_1"/>
</dbReference>
<evidence type="ECO:0000259" key="12">
    <source>
        <dbReference type="PROSITE" id="PS50126"/>
    </source>
</evidence>
<keyword evidence="8" id="KW-0694">RNA-binding</keyword>
<gene>
    <name evidence="11" type="primary">NBP35</name>
    <name evidence="14" type="ORF">G4B88_001396</name>
    <name evidence="15" type="ORF">G4B88_027159</name>
</gene>
<comment type="subcellular location">
    <subcellularLocation>
        <location evidence="11">Cytoplasm</location>
    </subcellularLocation>
</comment>
<comment type="similarity">
    <text evidence="1">Belongs to the RRP40 family.</text>
</comment>
<evidence type="ECO:0000256" key="1">
    <source>
        <dbReference type="ARBA" id="ARBA00007841"/>
    </source>
</evidence>
<dbReference type="Gene3D" id="2.40.50.140">
    <property type="entry name" value="Nucleic acid-binding proteins"/>
    <property type="match status" value="1"/>
</dbReference>
<dbReference type="Gene3D" id="2.40.50.100">
    <property type="match status" value="1"/>
</dbReference>
<dbReference type="Gene3D" id="3.30.1370.10">
    <property type="entry name" value="K Homology domain, type 1"/>
    <property type="match status" value="1"/>
</dbReference>
<reference evidence="14 16" key="1">
    <citation type="journal article" date="2020" name="bioRxiv">
        <title>Sequence and annotation of 42 cannabis genomes reveals extensive copy number variation in cannabinoid synthesis and pathogen resistance genes.</title>
        <authorList>
            <person name="Mckernan K.J."/>
            <person name="Helbert Y."/>
            <person name="Kane L.T."/>
            <person name="Ebling H."/>
            <person name="Zhang L."/>
            <person name="Liu B."/>
            <person name="Eaton Z."/>
            <person name="Mclaughlin S."/>
            <person name="Kingan S."/>
            <person name="Baybayan P."/>
            <person name="Concepcion G."/>
            <person name="Jordan M."/>
            <person name="Riva A."/>
            <person name="Barbazuk W."/>
            <person name="Harkins T."/>
        </authorList>
    </citation>
    <scope>NUCLEOTIDE SEQUENCE [LARGE SCALE GENOMIC DNA]</scope>
    <source>
        <strain evidence="16">cv. Jamaican Lion 4</strain>
        <strain evidence="14">Father</strain>
        <tissue evidence="14">Leaf</tissue>
    </source>
</reference>
<dbReference type="InterPro" id="IPR032675">
    <property type="entry name" value="LRR_dom_sf"/>
</dbReference>
<dbReference type="SUPFAM" id="SSF110324">
    <property type="entry name" value="Ribosomal L27 protein-like"/>
    <property type="match status" value="1"/>
</dbReference>
<dbReference type="SUPFAM" id="SSF54791">
    <property type="entry name" value="Eukaryotic type KH-domain (KH-domain type I)"/>
    <property type="match status" value="1"/>
</dbReference>
<dbReference type="FunFam" id="3.30.1370.10:FF:000038">
    <property type="entry name" value="exosome complex component RRP40"/>
    <property type="match status" value="1"/>
</dbReference>
<feature type="binding site" evidence="11">
    <location>
        <begin position="903"/>
        <end position="910"/>
    </location>
    <ligand>
        <name>ATP</name>
        <dbReference type="ChEBI" id="CHEBI:30616"/>
    </ligand>
</feature>
<dbReference type="InterPro" id="IPR028601">
    <property type="entry name" value="NUBP1/Nbp35"/>
</dbReference>
<dbReference type="GO" id="GO:0000178">
    <property type="term" value="C:exosome (RNase complex)"/>
    <property type="evidence" value="ECO:0007669"/>
    <property type="project" value="UniProtKB-KW"/>
</dbReference>
<evidence type="ECO:0000313" key="16">
    <source>
        <dbReference type="Proteomes" id="UP000583929"/>
    </source>
</evidence>
<comment type="similarity">
    <text evidence="11">Belongs to the Mrp/NBP35 ATP-binding proteins family. NUBP1/NBP35 subfamily.</text>
</comment>
<dbReference type="Gene3D" id="3.80.10.10">
    <property type="entry name" value="Ribonuclease Inhibitor"/>
    <property type="match status" value="1"/>
</dbReference>
<dbReference type="GO" id="GO:0046872">
    <property type="term" value="F:metal ion binding"/>
    <property type="evidence" value="ECO:0007669"/>
    <property type="project" value="UniProtKB-KW"/>
</dbReference>
<evidence type="ECO:0000313" key="14">
    <source>
        <dbReference type="EMBL" id="KAF4367644.1"/>
    </source>
</evidence>
<comment type="cofactor">
    <cofactor evidence="11">
        <name>[4Fe-4S] cluster</name>
        <dbReference type="ChEBI" id="CHEBI:49883"/>
    </cofactor>
    <text evidence="11">Binds 3 [4Fe-4S] clusters per homodimer. Contains two stable clusters in the N-termini and one labile, bridging cluster between subunits of the homodimer.</text>
</comment>
<feature type="domain" description="S1 motif" evidence="12">
    <location>
        <begin position="563"/>
        <end position="632"/>
    </location>
</feature>
<dbReference type="InterPro" id="IPR003029">
    <property type="entry name" value="S1_domain"/>
</dbReference>
<keyword evidence="10 11" id="KW-0411">Iron-sulfur</keyword>
<dbReference type="AlphaFoldDB" id="A0A7J6FAE0"/>
<dbReference type="InterPro" id="IPR033756">
    <property type="entry name" value="YlxH/NBP35"/>
</dbReference>
<dbReference type="SUPFAM" id="SSF52047">
    <property type="entry name" value="RNI-like"/>
    <property type="match status" value="1"/>
</dbReference>
<dbReference type="SUPFAM" id="SSF52540">
    <property type="entry name" value="P-loop containing nucleoside triphosphate hydrolases"/>
    <property type="match status" value="1"/>
</dbReference>
<feature type="domain" description="F-box" evidence="13">
    <location>
        <begin position="188"/>
        <end position="226"/>
    </location>
</feature>
<dbReference type="GO" id="GO:0005829">
    <property type="term" value="C:cytosol"/>
    <property type="evidence" value="ECO:0007669"/>
    <property type="project" value="TreeGrafter"/>
</dbReference>
<keyword evidence="3 11" id="KW-0963">Cytoplasm</keyword>
<accession>A0A7J6FAE0</accession>
<keyword evidence="9 11" id="KW-0408">Iron</keyword>
<dbReference type="EMBL" id="JAATIQ010000033">
    <property type="protein sequence ID" value="KAF4397419.1"/>
    <property type="molecule type" value="Genomic_DNA"/>
</dbReference>
<dbReference type="Pfam" id="PF18311">
    <property type="entry name" value="Rrp40_N"/>
    <property type="match status" value="1"/>
</dbReference>
<keyword evidence="16" id="KW-1185">Reference proteome</keyword>
<dbReference type="CDD" id="cd05790">
    <property type="entry name" value="S1_Rrp40"/>
    <property type="match status" value="1"/>
</dbReference>
<dbReference type="SUPFAM" id="SSF81383">
    <property type="entry name" value="F-box domain"/>
    <property type="match status" value="1"/>
</dbReference>
<comment type="subunit">
    <text evidence="11">Homodimer and homotetramer. Predominantly homodimeric.</text>
</comment>
<dbReference type="InterPro" id="IPR049469">
    <property type="entry name" value="RRP40_KH-I"/>
</dbReference>
<evidence type="ECO:0000256" key="10">
    <source>
        <dbReference type="ARBA" id="ARBA00023014"/>
    </source>
</evidence>
<dbReference type="EMBL" id="JAATIQ010000245">
    <property type="protein sequence ID" value="KAF4367644.1"/>
    <property type="molecule type" value="Genomic_DNA"/>
</dbReference>
<feature type="binding site" evidence="11">
    <location>
        <position position="835"/>
    </location>
    <ligand>
        <name>[4Fe-4S] cluster</name>
        <dbReference type="ChEBI" id="CHEBI:49883"/>
        <label>1</label>
    </ligand>
</feature>
<evidence type="ECO:0000256" key="4">
    <source>
        <dbReference type="ARBA" id="ARBA00022723"/>
    </source>
</evidence>
<dbReference type="Proteomes" id="UP000583929">
    <property type="component" value="Unassembled WGS sequence"/>
</dbReference>
<dbReference type="Pfam" id="PF10609">
    <property type="entry name" value="ParA"/>
    <property type="match status" value="1"/>
</dbReference>
<dbReference type="GO" id="GO:0016226">
    <property type="term" value="P:iron-sulfur cluster assembly"/>
    <property type="evidence" value="ECO:0007669"/>
    <property type="project" value="UniProtKB-UniRule"/>
</dbReference>
<dbReference type="HAMAP" id="MF_02040">
    <property type="entry name" value="Mrp_NBP35"/>
    <property type="match status" value="1"/>
</dbReference>
<dbReference type="SUPFAM" id="SSF50249">
    <property type="entry name" value="Nucleic acid-binding proteins"/>
    <property type="match status" value="1"/>
</dbReference>
<dbReference type="InterPro" id="IPR027417">
    <property type="entry name" value="P-loop_NTPase"/>
</dbReference>
<dbReference type="CDD" id="cd22526">
    <property type="entry name" value="KH-I_Rrp40"/>
    <property type="match status" value="1"/>
</dbReference>
<dbReference type="InterPro" id="IPR012340">
    <property type="entry name" value="NA-bd_OB-fold"/>
</dbReference>
<evidence type="ECO:0000256" key="7">
    <source>
        <dbReference type="ARBA" id="ARBA00022840"/>
    </source>
</evidence>
<evidence type="ECO:0000256" key="6">
    <source>
        <dbReference type="ARBA" id="ARBA00022835"/>
    </source>
</evidence>
<keyword evidence="6" id="KW-0271">Exosome</keyword>
<dbReference type="GO" id="GO:0005524">
    <property type="term" value="F:ATP binding"/>
    <property type="evidence" value="ECO:0007669"/>
    <property type="project" value="UniProtKB-KW"/>
</dbReference>
<evidence type="ECO:0000256" key="5">
    <source>
        <dbReference type="ARBA" id="ARBA00022741"/>
    </source>
</evidence>
<dbReference type="Gene3D" id="3.40.50.300">
    <property type="entry name" value="P-loop containing nucleotide triphosphate hydrolases"/>
    <property type="match status" value="1"/>
</dbReference>
<comment type="caution">
    <text evidence="14">The sequence shown here is derived from an EMBL/GenBank/DDBJ whole genome shotgun (WGS) entry which is preliminary data.</text>
</comment>
<dbReference type="Pfam" id="PF12937">
    <property type="entry name" value="F-box-like"/>
    <property type="match status" value="1"/>
</dbReference>
<keyword evidence="4 11" id="KW-0479">Metal-binding</keyword>
<dbReference type="PANTHER" id="PTHR23264">
    <property type="entry name" value="NUCLEOTIDE-BINDING PROTEIN NBP35 YEAST -RELATED"/>
    <property type="match status" value="1"/>
</dbReference>
<keyword evidence="5 11" id="KW-0547">Nucleotide-binding</keyword>
<organism evidence="14 16">
    <name type="scientific">Cannabis sativa</name>
    <name type="common">Hemp</name>
    <name type="synonym">Marijuana</name>
    <dbReference type="NCBI Taxonomy" id="3483"/>
    <lineage>
        <taxon>Eukaryota</taxon>
        <taxon>Viridiplantae</taxon>
        <taxon>Streptophyta</taxon>
        <taxon>Embryophyta</taxon>
        <taxon>Tracheophyta</taxon>
        <taxon>Spermatophyta</taxon>
        <taxon>Magnoliopsida</taxon>
        <taxon>eudicotyledons</taxon>
        <taxon>Gunneridae</taxon>
        <taxon>Pentapetalae</taxon>
        <taxon>rosids</taxon>
        <taxon>fabids</taxon>
        <taxon>Rosales</taxon>
        <taxon>Cannabaceae</taxon>
        <taxon>Cannabis</taxon>
    </lineage>
</organism>
<dbReference type="Pfam" id="PF15985">
    <property type="entry name" value="KH_6"/>
    <property type="match status" value="1"/>
</dbReference>
<dbReference type="InterPro" id="IPR000808">
    <property type="entry name" value="Mrp-like_CS"/>
</dbReference>
<evidence type="ECO:0000256" key="3">
    <source>
        <dbReference type="ARBA" id="ARBA00022490"/>
    </source>
</evidence>
<dbReference type="PROSITE" id="PS50126">
    <property type="entry name" value="S1"/>
    <property type="match status" value="1"/>
</dbReference>
<dbReference type="InterPro" id="IPR041054">
    <property type="entry name" value="Rrp40_N_euk"/>
</dbReference>
<keyword evidence="2 11" id="KW-0004">4Fe-4S</keyword>
<sequence>MALDFSSLSSPEKNLSSTLQCSDGSFMNLPKKGDLNGKCDSGIQRSVWEPMNLFWSCGEQQKENDDILACLPVDPFGMRSVFTAIKGQFEDFESGSGFSFSDEKIDNGGGGGGGVPAGFMWFQSELNDVKYDEISKPCNKFNGLFDGGFVLNGNMEDFASYMDHVEDRIFNDEVMKTEDSQGQEDAHEAISYALRYLDYQDLLSVESVCKNLRQYVIRDSLLWKNINIGWPFCQKITDDTLVKLTSKAEGTLESLSLVHCNKITADGLQRVFDNNPKLTKLCLYNCNKICMEDFLCNLKSMKSAGILGLKHLRVGGLFNVTNKYLEELKLLLDADNRMPLKGHKPRFYSGGISPCFSEDDDDDRVIDVETCPKCQQPRVVYDCPTESCREKHQAAQLCRACIMCIERCCHCGRCIDDDTDYVETLCLNLLCLDCIRNVIRGTEKMPGGGDKGSICRYMAQMNFALFSRIVSSSSHRYIFQGNISTTMADTLSGSPETFVDKLVVPGDVVLDLSAMANQTIKLGSGLRQESDAISVTKAGKLKLSKHNKYWVESSQKRYVPSVGDSVLGVVVDSRADNFLVDIKGPSLGFLPVLAFEGGTRRNIPKFEAGTLIYVRVVKANPGMNPELSCTDAGGKAAEFGPLKDGYTFECSTGLSRMLLSSPPCPVLEAFGKKVSFEVAVGLNGRVWVNAESPSTIIVVANAIMKSESLSVVQQRIMVEKLLQTLHLSSYNEGLNLCTDMEDMNDDLGFDGEIHTKHDLKKESYFPLYFHRLSFSTSLSIFSLPHPSLLALASPSVNSPELLLTVVTRLSKKEERIAVLAAMENGQVPENANEHCPGTESDSAGKSDACQGCPNQEVCATAPKGPDPVGSIEIVSVLQIADSYLVGIAERMATVKHKILVLSGKGGVGKSTFSAQLSFALAAMDFQVGLLDIDICGPSIPKMLGLEGQEIHQSNLGWSPVYVESNLGVMSIGFMLPNPDDAVIWRGPRKNSLIKQFLKDVYWGELDFLVVDAPPGTSDEHISITQYLNATGIDGAIIVTTPQQVSLIDVRKEVSFCKKVGIQVLGVVENMSGLSQPLMDFKFLRVTPTGEERDVTEWAREYVKEKAPELLDVIASSEVFDSSSGGALKMCMEMGVPFLGKVPLDPQLCKAAEEGRSCFTGEKLGMGAPALKKIIDKLMENQGLSKMVIDNLLCN</sequence>
<evidence type="ECO:0000259" key="13">
    <source>
        <dbReference type="PROSITE" id="PS50181"/>
    </source>
</evidence>
<dbReference type="HAMAP" id="MF_03038">
    <property type="entry name" value="NUBP1"/>
    <property type="match status" value="1"/>
</dbReference>
<evidence type="ECO:0000256" key="11">
    <source>
        <dbReference type="HAMAP-Rule" id="MF_03038"/>
    </source>
</evidence>
<dbReference type="InterPro" id="IPR037319">
    <property type="entry name" value="Rrp40_S1"/>
</dbReference>
<feature type="binding site" evidence="11">
    <location>
        <position position="852"/>
    </location>
    <ligand>
        <name>[4Fe-4S] cluster</name>
        <dbReference type="ChEBI" id="CHEBI:49883"/>
        <label>1</label>
    </ligand>
</feature>
<name>A0A7J6FAE0_CANSA</name>
<dbReference type="InterPro" id="IPR036612">
    <property type="entry name" value="KH_dom_type_1_sf"/>
</dbReference>